<dbReference type="InterPro" id="IPR008269">
    <property type="entry name" value="Lon_proteolytic"/>
</dbReference>
<dbReference type="EMBL" id="MU005976">
    <property type="protein sequence ID" value="KAF2861002.1"/>
    <property type="molecule type" value="Genomic_DNA"/>
</dbReference>
<dbReference type="InterPro" id="IPR003111">
    <property type="entry name" value="Lon_prtase_N"/>
</dbReference>
<dbReference type="SUPFAM" id="SSF52540">
    <property type="entry name" value="P-loop containing nucleoside triphosphate hydrolases"/>
    <property type="match status" value="1"/>
</dbReference>
<dbReference type="PROSITE" id="PS51786">
    <property type="entry name" value="LON_PROTEOLYTIC"/>
    <property type="match status" value="1"/>
</dbReference>
<feature type="domain" description="Lon N-terminal" evidence="15">
    <location>
        <begin position="13"/>
        <end position="214"/>
    </location>
</feature>
<feature type="binding site" evidence="11">
    <location>
        <begin position="384"/>
        <end position="391"/>
    </location>
    <ligand>
        <name>ATP</name>
        <dbReference type="ChEBI" id="CHEBI:30616"/>
    </ligand>
</feature>
<dbReference type="PANTHER" id="PTHR10046">
    <property type="entry name" value="ATP DEPENDENT LON PROTEASE FAMILY MEMBER"/>
    <property type="match status" value="1"/>
</dbReference>
<dbReference type="FunFam" id="3.40.50.300:FF:000382">
    <property type="entry name" value="Lon protease homolog 2, peroxisomal"/>
    <property type="match status" value="1"/>
</dbReference>
<dbReference type="Gene3D" id="1.10.8.60">
    <property type="match status" value="1"/>
</dbReference>
<dbReference type="Pfam" id="PF05362">
    <property type="entry name" value="Lon_C"/>
    <property type="match status" value="1"/>
</dbReference>
<dbReference type="NCBIfam" id="TIGR00763">
    <property type="entry name" value="lon"/>
    <property type="match status" value="1"/>
</dbReference>
<evidence type="ECO:0000256" key="4">
    <source>
        <dbReference type="ARBA" id="ARBA00022801"/>
    </source>
</evidence>
<dbReference type="InterPro" id="IPR004815">
    <property type="entry name" value="Lon_bac/euk-typ"/>
</dbReference>
<evidence type="ECO:0000256" key="6">
    <source>
        <dbReference type="ARBA" id="ARBA00022840"/>
    </source>
</evidence>
<dbReference type="GO" id="GO:0004176">
    <property type="term" value="F:ATP-dependent peptidase activity"/>
    <property type="evidence" value="ECO:0007669"/>
    <property type="project" value="UniProtKB-UniRule"/>
</dbReference>
<dbReference type="SMART" id="SM00464">
    <property type="entry name" value="LON"/>
    <property type="match status" value="1"/>
</dbReference>
<keyword evidence="6 9" id="KW-0067">ATP-binding</keyword>
<dbReference type="InterPro" id="IPR054594">
    <property type="entry name" value="Lon_lid"/>
</dbReference>
<dbReference type="PIRSF" id="PIRSF001174">
    <property type="entry name" value="Lon_proteas"/>
    <property type="match status" value="1"/>
</dbReference>
<accession>A0A6A7C127</accession>
<feature type="coiled-coil region" evidence="13">
    <location>
        <begin position="239"/>
        <end position="269"/>
    </location>
</feature>
<dbReference type="InterPro" id="IPR014721">
    <property type="entry name" value="Ribsml_uS5_D2-typ_fold_subgr"/>
</dbReference>
<dbReference type="OrthoDB" id="2411602at2759"/>
<dbReference type="Pfam" id="PF02190">
    <property type="entry name" value="LON_substr_bdg"/>
    <property type="match status" value="1"/>
</dbReference>
<gene>
    <name evidence="16" type="ORF">K470DRAFT_257346</name>
</gene>
<organism evidence="16 17">
    <name type="scientific">Piedraia hortae CBS 480.64</name>
    <dbReference type="NCBI Taxonomy" id="1314780"/>
    <lineage>
        <taxon>Eukaryota</taxon>
        <taxon>Fungi</taxon>
        <taxon>Dikarya</taxon>
        <taxon>Ascomycota</taxon>
        <taxon>Pezizomycotina</taxon>
        <taxon>Dothideomycetes</taxon>
        <taxon>Dothideomycetidae</taxon>
        <taxon>Capnodiales</taxon>
        <taxon>Piedraiaceae</taxon>
        <taxon>Piedraia</taxon>
    </lineage>
</organism>
<keyword evidence="1" id="KW-0963">Cytoplasm</keyword>
<evidence type="ECO:0000256" key="7">
    <source>
        <dbReference type="ARBA" id="ARBA00023016"/>
    </source>
</evidence>
<protein>
    <recommendedName>
        <fullName evidence="9">Lon protease homolog</fullName>
        <ecNumber evidence="9">3.4.21.-</ecNumber>
    </recommendedName>
</protein>
<dbReference type="AlphaFoldDB" id="A0A6A7C127"/>
<dbReference type="Gene3D" id="3.30.230.10">
    <property type="match status" value="1"/>
</dbReference>
<feature type="domain" description="Lon proteolytic" evidence="14">
    <location>
        <begin position="627"/>
        <end position="814"/>
    </location>
</feature>
<dbReference type="Gene3D" id="1.20.58.1480">
    <property type="match status" value="1"/>
</dbReference>
<name>A0A6A7C127_9PEZI</name>
<evidence type="ECO:0000256" key="8">
    <source>
        <dbReference type="ARBA" id="ARBA00023140"/>
    </source>
</evidence>
<reference evidence="16" key="1">
    <citation type="journal article" date="2020" name="Stud. Mycol.">
        <title>101 Dothideomycetes genomes: a test case for predicting lifestyles and emergence of pathogens.</title>
        <authorList>
            <person name="Haridas S."/>
            <person name="Albert R."/>
            <person name="Binder M."/>
            <person name="Bloem J."/>
            <person name="Labutti K."/>
            <person name="Salamov A."/>
            <person name="Andreopoulos B."/>
            <person name="Baker S."/>
            <person name="Barry K."/>
            <person name="Bills G."/>
            <person name="Bluhm B."/>
            <person name="Cannon C."/>
            <person name="Castanera R."/>
            <person name="Culley D."/>
            <person name="Daum C."/>
            <person name="Ezra D."/>
            <person name="Gonzalez J."/>
            <person name="Henrissat B."/>
            <person name="Kuo A."/>
            <person name="Liang C."/>
            <person name="Lipzen A."/>
            <person name="Lutzoni F."/>
            <person name="Magnuson J."/>
            <person name="Mondo S."/>
            <person name="Nolan M."/>
            <person name="Ohm R."/>
            <person name="Pangilinan J."/>
            <person name="Park H.-J."/>
            <person name="Ramirez L."/>
            <person name="Alfaro M."/>
            <person name="Sun H."/>
            <person name="Tritt A."/>
            <person name="Yoshinaga Y."/>
            <person name="Zwiers L.-H."/>
            <person name="Turgeon B."/>
            <person name="Goodwin S."/>
            <person name="Spatafora J."/>
            <person name="Crous P."/>
            <person name="Grigoriev I."/>
        </authorList>
    </citation>
    <scope>NUCLEOTIDE SEQUENCE</scope>
    <source>
        <strain evidence="16">CBS 480.64</strain>
    </source>
</reference>
<dbReference type="Proteomes" id="UP000799421">
    <property type="component" value="Unassembled WGS sequence"/>
</dbReference>
<keyword evidence="8" id="KW-0576">Peroxisome</keyword>
<feature type="active site" evidence="10 12">
    <location>
        <position position="720"/>
    </location>
</feature>
<feature type="active site" evidence="10 12">
    <location>
        <position position="763"/>
    </location>
</feature>
<dbReference type="InterPro" id="IPR003593">
    <property type="entry name" value="AAA+_ATPase"/>
</dbReference>
<dbReference type="Gene3D" id="2.30.130.40">
    <property type="entry name" value="LON domain-like"/>
    <property type="match status" value="1"/>
</dbReference>
<dbReference type="GO" id="GO:0004252">
    <property type="term" value="F:serine-type endopeptidase activity"/>
    <property type="evidence" value="ECO:0007669"/>
    <property type="project" value="UniProtKB-UniRule"/>
</dbReference>
<evidence type="ECO:0000313" key="16">
    <source>
        <dbReference type="EMBL" id="KAF2861002.1"/>
    </source>
</evidence>
<dbReference type="PROSITE" id="PS51787">
    <property type="entry name" value="LON_N"/>
    <property type="match status" value="1"/>
</dbReference>
<evidence type="ECO:0000256" key="5">
    <source>
        <dbReference type="ARBA" id="ARBA00022825"/>
    </source>
</evidence>
<keyword evidence="4 9" id="KW-0378">Hydrolase</keyword>
<dbReference type="FunFam" id="1.10.8.60:FF:000091">
    <property type="entry name" value="Lon protease homolog 2, peroxisomal"/>
    <property type="match status" value="1"/>
</dbReference>
<dbReference type="Pfam" id="PF00004">
    <property type="entry name" value="AAA"/>
    <property type="match status" value="1"/>
</dbReference>
<comment type="similarity">
    <text evidence="9 12">Belongs to the peptidase S16 family.</text>
</comment>
<dbReference type="SUPFAM" id="SSF54211">
    <property type="entry name" value="Ribosomal protein S5 domain 2-like"/>
    <property type="match status" value="1"/>
</dbReference>
<sequence length="825" mass="90527">MPNDSTPNKVITLPLLPLPRSIVLFPTLAARIPLSQRPDLAALLTHLSTTSPSNPTNWLIGAIPLNPTKSLNLSLPETKKEHLFTHGTTARIIAMQNRIGSEFHLIIEGIQRFRLLGVEKEGAFLEGKVELLVEEPQANGDMIMELRQKSREVVGLWRPRVLQEVVARREDAGKLADLLATVGGLENGELLKVLATLEVKERVDFVLEAVGKKTAAAAGERRVVQRVRGEGKRGFTPRMPGEEDEMDDLNELRKRVEKAELSAEARKVAEREVKRLSKMSTAQAEYHVCRAYVENLVEIPWVKETGGRFDSGTLKRAKEQLDEDHYGLEKIKKRLVEYLAVLKLKSGVNAELEKKVEKAENEDVAGELRRKRMVDKSPILLLVGPPGTGKTSLAKSVAASLGREFHRISLGGVRDEGEIRGHRRTYVAAMPGLIVTGLKKVGVVNPVFLLDEIDKIGMGNHQGDPSAAMLEVLDPEQNHTFVDHYVSIPIDLSKVLFIATANSLDTIPPPLLDRMETIQLSGYTSIEKQQIARRHLLPKQVTTNGLNEGDVKMSDAVLEKIITAYTREAGVRNLERELGSVCRAKAVQYADAQDSSQPSNYNPVVEPQDLEPILGAEKFEDELASRLNPPGIVTGLVAFSSLSQGSILFIEVAEMPGNGQVQLTGTLGGVLQESVHVALSWVKAHAFELSLTTSPDEDIMKSRNIHVHCPAGAIPKDGPSAGLAHTVAIISLFSGRPVPPKLAMTGEISLRGRVLPVGGITEKCIGAMRAGVEKVLLPEMNRKDVKELPLEVRQGLEIAFVGNVWDALGHVWPDRAWEGHMDSRL</sequence>
<evidence type="ECO:0000259" key="14">
    <source>
        <dbReference type="PROSITE" id="PS51786"/>
    </source>
</evidence>
<dbReference type="InterPro" id="IPR020568">
    <property type="entry name" value="Ribosomal_Su5_D2-typ_SF"/>
</dbReference>
<dbReference type="Gene3D" id="3.40.50.300">
    <property type="entry name" value="P-loop containing nucleotide triphosphate hydrolases"/>
    <property type="match status" value="1"/>
</dbReference>
<dbReference type="InterPro" id="IPR015947">
    <property type="entry name" value="PUA-like_sf"/>
</dbReference>
<dbReference type="GO" id="GO:0006508">
    <property type="term" value="P:proteolysis"/>
    <property type="evidence" value="ECO:0007669"/>
    <property type="project" value="UniProtKB-KW"/>
</dbReference>
<keyword evidence="7" id="KW-0346">Stress response</keyword>
<proteinExistence type="inferred from homology"/>
<keyword evidence="2 9" id="KW-0645">Protease</keyword>
<evidence type="ECO:0000256" key="2">
    <source>
        <dbReference type="ARBA" id="ARBA00022670"/>
    </source>
</evidence>
<dbReference type="PRINTS" id="PR00830">
    <property type="entry name" value="ENDOLAPTASE"/>
</dbReference>
<dbReference type="Pfam" id="PF22667">
    <property type="entry name" value="Lon_lid"/>
    <property type="match status" value="1"/>
</dbReference>
<evidence type="ECO:0000256" key="10">
    <source>
        <dbReference type="PIRSR" id="PIRSR001174-1"/>
    </source>
</evidence>
<evidence type="ECO:0000256" key="13">
    <source>
        <dbReference type="SAM" id="Coils"/>
    </source>
</evidence>
<dbReference type="GO" id="GO:0016887">
    <property type="term" value="F:ATP hydrolysis activity"/>
    <property type="evidence" value="ECO:0007669"/>
    <property type="project" value="InterPro"/>
</dbReference>
<dbReference type="FunFam" id="1.20.5.5270:FF:000002">
    <property type="entry name" value="Lon protease homolog"/>
    <property type="match status" value="1"/>
</dbReference>
<evidence type="ECO:0000256" key="1">
    <source>
        <dbReference type="ARBA" id="ARBA00022490"/>
    </source>
</evidence>
<evidence type="ECO:0000256" key="9">
    <source>
        <dbReference type="PIRNR" id="PIRNR001174"/>
    </source>
</evidence>
<dbReference type="FunFam" id="3.30.230.10:FF:000039">
    <property type="entry name" value="Lon protease homolog 2, peroxisomal"/>
    <property type="match status" value="1"/>
</dbReference>
<dbReference type="CDD" id="cd19500">
    <property type="entry name" value="RecA-like_Lon"/>
    <property type="match status" value="1"/>
</dbReference>
<dbReference type="SMART" id="SM00382">
    <property type="entry name" value="AAA"/>
    <property type="match status" value="1"/>
</dbReference>
<keyword evidence="3 9" id="KW-0547">Nucleotide-binding</keyword>
<evidence type="ECO:0000313" key="17">
    <source>
        <dbReference type="Proteomes" id="UP000799421"/>
    </source>
</evidence>
<dbReference type="InterPro" id="IPR027065">
    <property type="entry name" value="Lon_Prtase"/>
</dbReference>
<dbReference type="InterPro" id="IPR046336">
    <property type="entry name" value="Lon_prtase_N_sf"/>
</dbReference>
<keyword evidence="5 9" id="KW-0720">Serine protease</keyword>
<keyword evidence="17" id="KW-1185">Reference proteome</keyword>
<dbReference type="InterPro" id="IPR003959">
    <property type="entry name" value="ATPase_AAA_core"/>
</dbReference>
<dbReference type="Gene3D" id="1.20.5.5270">
    <property type="match status" value="1"/>
</dbReference>
<evidence type="ECO:0000259" key="15">
    <source>
        <dbReference type="PROSITE" id="PS51787"/>
    </source>
</evidence>
<evidence type="ECO:0000256" key="12">
    <source>
        <dbReference type="PROSITE-ProRule" id="PRU01122"/>
    </source>
</evidence>
<dbReference type="GO" id="GO:0005524">
    <property type="term" value="F:ATP binding"/>
    <property type="evidence" value="ECO:0007669"/>
    <property type="project" value="UniProtKB-KW"/>
</dbReference>
<dbReference type="EC" id="3.4.21.-" evidence="9"/>
<evidence type="ECO:0000256" key="3">
    <source>
        <dbReference type="ARBA" id="ARBA00022741"/>
    </source>
</evidence>
<dbReference type="GO" id="GO:0030163">
    <property type="term" value="P:protein catabolic process"/>
    <property type="evidence" value="ECO:0007669"/>
    <property type="project" value="InterPro"/>
</dbReference>
<dbReference type="InterPro" id="IPR027417">
    <property type="entry name" value="P-loop_NTPase"/>
</dbReference>
<keyword evidence="13" id="KW-0175">Coiled coil</keyword>
<dbReference type="SUPFAM" id="SSF88697">
    <property type="entry name" value="PUA domain-like"/>
    <property type="match status" value="1"/>
</dbReference>
<evidence type="ECO:0000256" key="11">
    <source>
        <dbReference type="PIRSR" id="PIRSR001174-2"/>
    </source>
</evidence>
<feature type="coiled-coil region" evidence="13">
    <location>
        <begin position="342"/>
        <end position="369"/>
    </location>
</feature>